<evidence type="ECO:0000313" key="3">
    <source>
        <dbReference type="EMBL" id="MBW0492763.1"/>
    </source>
</evidence>
<dbReference type="PROSITE" id="PS50013">
    <property type="entry name" value="CHROMO_2"/>
    <property type="match status" value="1"/>
</dbReference>
<dbReference type="EMBL" id="AVOT02011742">
    <property type="protein sequence ID" value="MBW0492763.1"/>
    <property type="molecule type" value="Genomic_DNA"/>
</dbReference>
<dbReference type="Gene3D" id="2.40.50.40">
    <property type="match status" value="1"/>
</dbReference>
<keyword evidence="4" id="KW-1185">Reference proteome</keyword>
<proteinExistence type="predicted"/>
<protein>
    <recommendedName>
        <fullName evidence="2">Chromo domain-containing protein</fullName>
    </recommendedName>
</protein>
<feature type="region of interest" description="Disordered" evidence="1">
    <location>
        <begin position="1"/>
        <end position="36"/>
    </location>
</feature>
<sequence length="118" mass="13693">MEIPPPSLPYFPPSTSKDINNPKLASRASSSNQYSRRRGMEVSQILYSKPKRGNLWYLAEWKGFGPDPERSTCKPSESLNNCPEIVKDFYPLYPDKPCHDSSRDLFFMVLGWERNYQN</sequence>
<name>A0A9Q3D1P1_9BASI</name>
<accession>A0A9Q3D1P1</accession>
<dbReference type="SUPFAM" id="SSF54160">
    <property type="entry name" value="Chromo domain-like"/>
    <property type="match status" value="1"/>
</dbReference>
<dbReference type="InterPro" id="IPR016197">
    <property type="entry name" value="Chromo-like_dom_sf"/>
</dbReference>
<dbReference type="AlphaFoldDB" id="A0A9Q3D1P1"/>
<evidence type="ECO:0000259" key="2">
    <source>
        <dbReference type="PROSITE" id="PS50013"/>
    </source>
</evidence>
<reference evidence="3" key="1">
    <citation type="submission" date="2021-03" db="EMBL/GenBank/DDBJ databases">
        <title>Draft genome sequence of rust myrtle Austropuccinia psidii MF-1, a brazilian biotype.</title>
        <authorList>
            <person name="Quecine M.C."/>
            <person name="Pachon D.M.R."/>
            <person name="Bonatelli M.L."/>
            <person name="Correr F.H."/>
            <person name="Franceschini L.M."/>
            <person name="Leite T.F."/>
            <person name="Margarido G.R.A."/>
            <person name="Almeida C.A."/>
            <person name="Ferrarezi J.A."/>
            <person name="Labate C.A."/>
        </authorList>
    </citation>
    <scope>NUCLEOTIDE SEQUENCE</scope>
    <source>
        <strain evidence="3">MF-1</strain>
    </source>
</reference>
<organism evidence="3 4">
    <name type="scientific">Austropuccinia psidii MF-1</name>
    <dbReference type="NCBI Taxonomy" id="1389203"/>
    <lineage>
        <taxon>Eukaryota</taxon>
        <taxon>Fungi</taxon>
        <taxon>Dikarya</taxon>
        <taxon>Basidiomycota</taxon>
        <taxon>Pucciniomycotina</taxon>
        <taxon>Pucciniomycetes</taxon>
        <taxon>Pucciniales</taxon>
        <taxon>Sphaerophragmiaceae</taxon>
        <taxon>Austropuccinia</taxon>
    </lineage>
</organism>
<gene>
    <name evidence="3" type="ORF">O181_032478</name>
</gene>
<dbReference type="InterPro" id="IPR000953">
    <property type="entry name" value="Chromo/chromo_shadow_dom"/>
</dbReference>
<dbReference type="OrthoDB" id="3364639at2759"/>
<feature type="compositionally biased region" description="Pro residues" evidence="1">
    <location>
        <begin position="1"/>
        <end position="12"/>
    </location>
</feature>
<evidence type="ECO:0000256" key="1">
    <source>
        <dbReference type="SAM" id="MobiDB-lite"/>
    </source>
</evidence>
<dbReference type="GO" id="GO:0006338">
    <property type="term" value="P:chromatin remodeling"/>
    <property type="evidence" value="ECO:0007669"/>
    <property type="project" value="UniProtKB-ARBA"/>
</dbReference>
<comment type="caution">
    <text evidence="3">The sequence shown here is derived from an EMBL/GenBank/DDBJ whole genome shotgun (WGS) entry which is preliminary data.</text>
</comment>
<feature type="domain" description="Chromo" evidence="2">
    <location>
        <begin position="40"/>
        <end position="90"/>
    </location>
</feature>
<evidence type="ECO:0000313" key="4">
    <source>
        <dbReference type="Proteomes" id="UP000765509"/>
    </source>
</evidence>
<dbReference type="Proteomes" id="UP000765509">
    <property type="component" value="Unassembled WGS sequence"/>
</dbReference>